<dbReference type="RefSeq" id="WP_367779190.1">
    <property type="nucleotide sequence ID" value="NZ_JBFMIA010000005.1"/>
</dbReference>
<reference evidence="1 2" key="1">
    <citation type="journal article" date="1979" name="Int. J. Syst. Evol. Microbiol.">
        <title>Bacillus globisporus subsp. marinus subsp. nov.</title>
        <authorList>
            <person name="Liu H."/>
        </authorList>
    </citation>
    <scope>NUCLEOTIDE SEQUENCE [LARGE SCALE GENOMIC DNA]</scope>
    <source>
        <strain evidence="1 2">DSM 1297</strain>
    </source>
</reference>
<dbReference type="Proteomes" id="UP001556040">
    <property type="component" value="Unassembled WGS sequence"/>
</dbReference>
<dbReference type="EMBL" id="JBFMIA010000005">
    <property type="protein sequence ID" value="MEW9501704.1"/>
    <property type="molecule type" value="Genomic_DNA"/>
</dbReference>
<evidence type="ECO:0000313" key="2">
    <source>
        <dbReference type="Proteomes" id="UP001556040"/>
    </source>
</evidence>
<accession>A0ABV3Q300</accession>
<comment type="caution">
    <text evidence="1">The sequence shown here is derived from an EMBL/GenBank/DDBJ whole genome shotgun (WGS) entry which is preliminary data.</text>
</comment>
<evidence type="ECO:0000313" key="1">
    <source>
        <dbReference type="EMBL" id="MEW9501704.1"/>
    </source>
</evidence>
<protein>
    <submittedName>
        <fullName evidence="1">Rha family transcriptional regulator</fullName>
    </submittedName>
</protein>
<proteinExistence type="predicted"/>
<sequence length="107" mass="12621">MEELVFFNGEKILTDSLTVSKAFDMEHEEVLKDIDRKIHKLSELGEDEFSRFNFNKTGTKYNLTEDGLILFTLSYDMNVKNRFIEAFKRIRNKLPSNFKESGNKLFD</sequence>
<dbReference type="InterPro" id="IPR014054">
    <property type="entry name" value="Phage_regulatory_Rha"/>
</dbReference>
<dbReference type="Pfam" id="PF09669">
    <property type="entry name" value="Phage_pRha"/>
    <property type="match status" value="1"/>
</dbReference>
<keyword evidence="2" id="KW-1185">Reference proteome</keyword>
<organism evidence="1 2">
    <name type="scientific">Jeotgalibacillus marinus</name>
    <dbReference type="NCBI Taxonomy" id="86667"/>
    <lineage>
        <taxon>Bacteria</taxon>
        <taxon>Bacillati</taxon>
        <taxon>Bacillota</taxon>
        <taxon>Bacilli</taxon>
        <taxon>Bacillales</taxon>
        <taxon>Caryophanaceae</taxon>
        <taxon>Jeotgalibacillus</taxon>
    </lineage>
</organism>
<name>A0ABV3Q300_9BACL</name>
<gene>
    <name evidence="1" type="ORF">AB1471_07800</name>
</gene>